<dbReference type="PANTHER" id="PTHR42840:SF3">
    <property type="entry name" value="BINDING ROSSMANN FOLD OXIDOREDUCTASE, PUTATIVE (AFU_ORTHOLOGUE AFUA_2G10240)-RELATED"/>
    <property type="match status" value="1"/>
</dbReference>
<keyword evidence="2" id="KW-0560">Oxidoreductase</keyword>
<dbReference type="Pfam" id="PF01408">
    <property type="entry name" value="GFO_IDH_MocA"/>
    <property type="match status" value="1"/>
</dbReference>
<evidence type="ECO:0000313" key="6">
    <source>
        <dbReference type="Proteomes" id="UP001500979"/>
    </source>
</evidence>
<dbReference type="InterPro" id="IPR055170">
    <property type="entry name" value="GFO_IDH_MocA-like_dom"/>
</dbReference>
<keyword evidence="6" id="KW-1185">Reference proteome</keyword>
<protein>
    <submittedName>
        <fullName evidence="5">Gfo/Idh/MocA family oxidoreductase</fullName>
    </submittedName>
</protein>
<evidence type="ECO:0000256" key="1">
    <source>
        <dbReference type="ARBA" id="ARBA00010928"/>
    </source>
</evidence>
<dbReference type="InterPro" id="IPR036291">
    <property type="entry name" value="NAD(P)-bd_dom_sf"/>
</dbReference>
<dbReference type="SUPFAM" id="SSF51735">
    <property type="entry name" value="NAD(P)-binding Rossmann-fold domains"/>
    <property type="match status" value="1"/>
</dbReference>
<evidence type="ECO:0000256" key="2">
    <source>
        <dbReference type="ARBA" id="ARBA00023002"/>
    </source>
</evidence>
<evidence type="ECO:0000313" key="5">
    <source>
        <dbReference type="EMBL" id="GAA2788344.1"/>
    </source>
</evidence>
<evidence type="ECO:0000259" key="4">
    <source>
        <dbReference type="Pfam" id="PF22725"/>
    </source>
</evidence>
<proteinExistence type="inferred from homology"/>
<dbReference type="Gene3D" id="3.30.360.10">
    <property type="entry name" value="Dihydrodipicolinate Reductase, domain 2"/>
    <property type="match status" value="1"/>
</dbReference>
<dbReference type="PANTHER" id="PTHR42840">
    <property type="entry name" value="NAD(P)-BINDING ROSSMANN-FOLD SUPERFAMILY PROTEIN-RELATED"/>
    <property type="match status" value="1"/>
</dbReference>
<feature type="domain" description="Gfo/Idh/MocA-like oxidoreductase N-terminal" evidence="3">
    <location>
        <begin position="27"/>
        <end position="144"/>
    </location>
</feature>
<sequence>MGRTEMDDNDVRPERFGLRSPGVDALRLAVVGAGRIGANHAEIVARRIPGVRLVAVADPVESAAQRLASELGAEPASLEDVLARDDVDGVLISAPARAHADLVVAAAAAGKHVFCEKPMAVTLADAERAVGAAEEAGVVLQVGFNRRFAPGFVASRARIDDGQVGNPQILRSLTRDPGPFAGDPARVPQWTIFLETLIHDFDILCWLNPGATPQRVHAFADALVSPEARSRGHLDTAVVSIQFDNGAIATADANFSALYGYDVRAEVFGSKGMVTTGNARATDMTFYDADGIHTDTSRRDTDLLRSAYVAELTAFADSILHGSPVRATGAEARTALSIALAAIRSVETGATVAIADVDTAVHGLSTGAA</sequence>
<evidence type="ECO:0000259" key="3">
    <source>
        <dbReference type="Pfam" id="PF01408"/>
    </source>
</evidence>
<comment type="similarity">
    <text evidence="1">Belongs to the Gfo/Idh/MocA family.</text>
</comment>
<feature type="domain" description="GFO/IDH/MocA-like oxidoreductase" evidence="4">
    <location>
        <begin position="154"/>
        <end position="274"/>
    </location>
</feature>
<dbReference type="EMBL" id="BAAAUX010000011">
    <property type="protein sequence ID" value="GAA2788344.1"/>
    <property type="molecule type" value="Genomic_DNA"/>
</dbReference>
<accession>A0ABN3VCD9</accession>
<dbReference type="Pfam" id="PF22725">
    <property type="entry name" value="GFO_IDH_MocA_C3"/>
    <property type="match status" value="1"/>
</dbReference>
<name>A0ABN3VCD9_9PSEU</name>
<reference evidence="5 6" key="1">
    <citation type="journal article" date="2019" name="Int. J. Syst. Evol. Microbiol.">
        <title>The Global Catalogue of Microorganisms (GCM) 10K type strain sequencing project: providing services to taxonomists for standard genome sequencing and annotation.</title>
        <authorList>
            <consortium name="The Broad Institute Genomics Platform"/>
            <consortium name="The Broad Institute Genome Sequencing Center for Infectious Disease"/>
            <person name="Wu L."/>
            <person name="Ma J."/>
        </authorList>
    </citation>
    <scope>NUCLEOTIDE SEQUENCE [LARGE SCALE GENOMIC DNA]</scope>
    <source>
        <strain evidence="5 6">JCM 9383</strain>
    </source>
</reference>
<dbReference type="SUPFAM" id="SSF55347">
    <property type="entry name" value="Glyceraldehyde-3-phosphate dehydrogenase-like, C-terminal domain"/>
    <property type="match status" value="1"/>
</dbReference>
<comment type="caution">
    <text evidence="5">The sequence shown here is derived from an EMBL/GenBank/DDBJ whole genome shotgun (WGS) entry which is preliminary data.</text>
</comment>
<dbReference type="Proteomes" id="UP001500979">
    <property type="component" value="Unassembled WGS sequence"/>
</dbReference>
<dbReference type="Gene3D" id="3.40.50.720">
    <property type="entry name" value="NAD(P)-binding Rossmann-like Domain"/>
    <property type="match status" value="1"/>
</dbReference>
<dbReference type="InterPro" id="IPR000683">
    <property type="entry name" value="Gfo/Idh/MocA-like_OxRdtase_N"/>
</dbReference>
<organism evidence="5 6">
    <name type="scientific">Saccharopolyspora taberi</name>
    <dbReference type="NCBI Taxonomy" id="60895"/>
    <lineage>
        <taxon>Bacteria</taxon>
        <taxon>Bacillati</taxon>
        <taxon>Actinomycetota</taxon>
        <taxon>Actinomycetes</taxon>
        <taxon>Pseudonocardiales</taxon>
        <taxon>Pseudonocardiaceae</taxon>
        <taxon>Saccharopolyspora</taxon>
    </lineage>
</organism>
<gene>
    <name evidence="5" type="ORF">GCM10010470_23660</name>
</gene>